<proteinExistence type="predicted"/>
<comment type="caution">
    <text evidence="1">The sequence shown here is derived from an EMBL/GenBank/DDBJ whole genome shotgun (WGS) entry which is preliminary data.</text>
</comment>
<organism evidence="1 2">
    <name type="scientific">Megamonas funiformis YIT 11815</name>
    <dbReference type="NCBI Taxonomy" id="742816"/>
    <lineage>
        <taxon>Bacteria</taxon>
        <taxon>Bacillati</taxon>
        <taxon>Bacillota</taxon>
        <taxon>Negativicutes</taxon>
        <taxon>Selenomonadales</taxon>
        <taxon>Selenomonadaceae</taxon>
        <taxon>Megamonas</taxon>
    </lineage>
</organism>
<dbReference type="Proteomes" id="UP000005963">
    <property type="component" value="Unassembled WGS sequence"/>
</dbReference>
<protein>
    <submittedName>
        <fullName evidence="1">Uncharacterized protein</fullName>
    </submittedName>
</protein>
<accession>A0ABN0EJI4</accession>
<name>A0ABN0EJI4_9FIRM</name>
<reference evidence="1 2" key="1">
    <citation type="submission" date="2012-01" db="EMBL/GenBank/DDBJ databases">
        <title>The Genome Sequence of Megamonas funiformis YIT 11815.</title>
        <authorList>
            <consortium name="The Broad Institute Genome Sequencing Platform"/>
            <person name="Earl A."/>
            <person name="Ward D."/>
            <person name="Feldgarden M."/>
            <person name="Gevers D."/>
            <person name="Morotomi M."/>
            <person name="Young S.K."/>
            <person name="Zeng Q."/>
            <person name="Gargeya S."/>
            <person name="Fitzgerald M."/>
            <person name="Haas B."/>
            <person name="Abouelleil A."/>
            <person name="Alvarado L."/>
            <person name="Arachchi H.M."/>
            <person name="Berlin A."/>
            <person name="Chapman S.B."/>
            <person name="Gearin G."/>
            <person name="Goldberg J."/>
            <person name="Griggs A."/>
            <person name="Gujja S."/>
            <person name="Hansen M."/>
            <person name="Heiman D."/>
            <person name="Howarth C."/>
            <person name="Larimer J."/>
            <person name="Lui A."/>
            <person name="MacDonald P.J.P."/>
            <person name="McCowen C."/>
            <person name="Montmayeur A."/>
            <person name="Murphy C."/>
            <person name="Neiman D."/>
            <person name="Pearson M."/>
            <person name="Priest M."/>
            <person name="Roberts A."/>
            <person name="Saif S."/>
            <person name="Shea T."/>
            <person name="Sisk P."/>
            <person name="Stolte C."/>
            <person name="Sykes S."/>
            <person name="Wortman J."/>
            <person name="Nusbaum C."/>
            <person name="Birren B."/>
        </authorList>
    </citation>
    <scope>NUCLEOTIDE SEQUENCE [LARGE SCALE GENOMIC DNA]</scope>
    <source>
        <strain evidence="1 2">YIT 11815</strain>
    </source>
</reference>
<evidence type="ECO:0000313" key="1">
    <source>
        <dbReference type="EMBL" id="EHR37669.1"/>
    </source>
</evidence>
<dbReference type="RefSeq" id="WP_008538252.1">
    <property type="nucleotide sequence ID" value="NZ_JH601090.1"/>
</dbReference>
<evidence type="ECO:0000313" key="2">
    <source>
        <dbReference type="Proteomes" id="UP000005963"/>
    </source>
</evidence>
<sequence length="94" mass="10950">MRNKDLIQRAIHSCMNRIGLPYNGAFKVKYNDKTEFCKICKGIDGYYELQCFVGGVWITTNESKLNVLDILFGSAKILKIYKGINFKKDYYKHN</sequence>
<dbReference type="GeneID" id="62778322"/>
<gene>
    <name evidence="1" type="ORF">HMPREF9454_00973</name>
</gene>
<dbReference type="EMBL" id="ADMB01000047">
    <property type="protein sequence ID" value="EHR37669.1"/>
    <property type="molecule type" value="Genomic_DNA"/>
</dbReference>
<keyword evidence="2" id="KW-1185">Reference proteome</keyword>